<keyword evidence="3" id="KW-1185">Reference proteome</keyword>
<keyword evidence="1" id="KW-0812">Transmembrane</keyword>
<evidence type="ECO:0000313" key="2">
    <source>
        <dbReference type="EMBL" id="GMT00481.1"/>
    </source>
</evidence>
<keyword evidence="1" id="KW-0472">Membrane</keyword>
<dbReference type="PANTHER" id="PTHR13304:SF0">
    <property type="entry name" value="GLYCOSYLPHOSPHATIDYLINOSITOL ANCHOR ATTACHMENT 1 PROTEIN"/>
    <property type="match status" value="1"/>
</dbReference>
<evidence type="ECO:0000256" key="1">
    <source>
        <dbReference type="SAM" id="Phobius"/>
    </source>
</evidence>
<dbReference type="Pfam" id="PF04114">
    <property type="entry name" value="Gaa1"/>
    <property type="match status" value="1"/>
</dbReference>
<dbReference type="GO" id="GO:0042765">
    <property type="term" value="C:GPI-anchor transamidase complex"/>
    <property type="evidence" value="ECO:0007669"/>
    <property type="project" value="InterPro"/>
</dbReference>
<feature type="transmembrane region" description="Helical" evidence="1">
    <location>
        <begin position="419"/>
        <end position="436"/>
    </location>
</feature>
<accession>A0AAV5U0T9</accession>
<feature type="transmembrane region" description="Helical" evidence="1">
    <location>
        <begin position="391"/>
        <end position="412"/>
    </location>
</feature>
<sequence length="586" mass="65905">LKGEMERLEKLGKKLSERTYLTSILFVSLASYYASIALTREGSENTRISEHALMPGIVLPSFNKDSQQIKWLRELMNMKDIQSRSEYIANEMNIFSIDSYVHKWSKSTIFKNSSGLSTVSLLRAYRSTGAETMIVVTRMEDSHAVAMTMALAYHSRDHSHWSRDIFFVFVDGGEEGLDAWLEEYYGLDTRNKKEEEMKGRGRFVVGALVLETPEYLARKYVVDVKVNGMNGQLPNLDLFNSVARIAHRGRNQLNVMVYSGEEMSPDYDTPLVPLRFLLNQAFSGVEGMHSLFSKYGVQAITIGGPRMKAGEKIGRMEFLMEGIIRSLNNLHERFHQSYFLYILISPGFFSSIAFYLPIVGLLIAPLIILLNHQALHEWLSIPSSSFRPDCSFVFLFLFGIGSLLVIDPLVTFTSIDQEGITRLLIAFLLFPLGLFVKVDSLPSSRFLLLISTSLLLGSLSLLNFALALFSSIAVLPAVLITLAPATTRLGRITRVLLLSFFNPIALIILGKLAIVSLQYDWWSHLDHKLIEWGLLVGGPQHVLATVYQIIDQFYTLGSWHLPLLLIFAGPLWNSLLALASTADVQK</sequence>
<feature type="transmembrane region" description="Helical" evidence="1">
    <location>
        <begin position="338"/>
        <end position="371"/>
    </location>
</feature>
<dbReference type="PANTHER" id="PTHR13304">
    <property type="entry name" value="GLYCOSYLPHOSPHATIDYLINOSITOL ANCHOR ATTACHMENT 1 PROTEIN"/>
    <property type="match status" value="1"/>
</dbReference>
<feature type="transmembrane region" description="Helical" evidence="1">
    <location>
        <begin position="456"/>
        <end position="483"/>
    </location>
</feature>
<evidence type="ECO:0008006" key="4">
    <source>
        <dbReference type="Google" id="ProtNLM"/>
    </source>
</evidence>
<feature type="non-terminal residue" evidence="2">
    <location>
        <position position="586"/>
    </location>
</feature>
<gene>
    <name evidence="2" type="ORF">PENTCL1PPCAC_22655</name>
</gene>
<protein>
    <recommendedName>
        <fullName evidence="4">Gaa1-like protein</fullName>
    </recommendedName>
</protein>
<dbReference type="EMBL" id="BTSX01000005">
    <property type="protein sequence ID" value="GMT00481.1"/>
    <property type="molecule type" value="Genomic_DNA"/>
</dbReference>
<keyword evidence="1" id="KW-1133">Transmembrane helix</keyword>
<comment type="caution">
    <text evidence="2">The sequence shown here is derived from an EMBL/GenBank/DDBJ whole genome shotgun (WGS) entry which is preliminary data.</text>
</comment>
<reference evidence="2" key="1">
    <citation type="submission" date="2023-10" db="EMBL/GenBank/DDBJ databases">
        <title>Genome assembly of Pristionchus species.</title>
        <authorList>
            <person name="Yoshida K."/>
            <person name="Sommer R.J."/>
        </authorList>
    </citation>
    <scope>NUCLEOTIDE SEQUENCE</scope>
    <source>
        <strain evidence="2">RS0144</strain>
    </source>
</reference>
<evidence type="ECO:0000313" key="3">
    <source>
        <dbReference type="Proteomes" id="UP001432027"/>
    </source>
</evidence>
<feature type="non-terminal residue" evidence="2">
    <location>
        <position position="1"/>
    </location>
</feature>
<dbReference type="Proteomes" id="UP001432027">
    <property type="component" value="Unassembled WGS sequence"/>
</dbReference>
<dbReference type="InterPro" id="IPR007246">
    <property type="entry name" value="Gaa1"/>
</dbReference>
<feature type="transmembrane region" description="Helical" evidence="1">
    <location>
        <begin position="559"/>
        <end position="579"/>
    </location>
</feature>
<feature type="transmembrane region" description="Helical" evidence="1">
    <location>
        <begin position="495"/>
        <end position="519"/>
    </location>
</feature>
<feature type="transmembrane region" description="Helical" evidence="1">
    <location>
        <begin position="20"/>
        <end position="39"/>
    </location>
</feature>
<proteinExistence type="predicted"/>
<dbReference type="GO" id="GO:0016255">
    <property type="term" value="P:attachment of GPI anchor to protein"/>
    <property type="evidence" value="ECO:0007669"/>
    <property type="project" value="TreeGrafter"/>
</dbReference>
<name>A0AAV5U0T9_9BILA</name>
<organism evidence="2 3">
    <name type="scientific">Pristionchus entomophagus</name>
    <dbReference type="NCBI Taxonomy" id="358040"/>
    <lineage>
        <taxon>Eukaryota</taxon>
        <taxon>Metazoa</taxon>
        <taxon>Ecdysozoa</taxon>
        <taxon>Nematoda</taxon>
        <taxon>Chromadorea</taxon>
        <taxon>Rhabditida</taxon>
        <taxon>Rhabditina</taxon>
        <taxon>Diplogasteromorpha</taxon>
        <taxon>Diplogasteroidea</taxon>
        <taxon>Neodiplogasteridae</taxon>
        <taxon>Pristionchus</taxon>
    </lineage>
</organism>
<dbReference type="AlphaFoldDB" id="A0AAV5U0T9"/>